<accession>A0A418VJR9</accession>
<dbReference type="PANTHER" id="PTHR11908">
    <property type="entry name" value="XANTHINE DEHYDROGENASE"/>
    <property type="match status" value="1"/>
</dbReference>
<dbReference type="Gene3D" id="3.30.365.10">
    <property type="entry name" value="Aldehyde oxidase/xanthine dehydrogenase, molybdopterin binding domain"/>
    <property type="match status" value="4"/>
</dbReference>
<dbReference type="Gene3D" id="3.90.1170.50">
    <property type="entry name" value="Aldehyde oxidase/xanthine dehydrogenase, a/b hammerhead"/>
    <property type="match status" value="1"/>
</dbReference>
<dbReference type="OrthoDB" id="9763985at2"/>
<dbReference type="PANTHER" id="PTHR11908:SF132">
    <property type="entry name" value="ALDEHYDE OXIDASE 1-RELATED"/>
    <property type="match status" value="1"/>
</dbReference>
<dbReference type="RefSeq" id="WP_119855842.1">
    <property type="nucleotide sequence ID" value="NZ_QYYD01000005.1"/>
</dbReference>
<keyword evidence="1" id="KW-0500">Molybdenum</keyword>
<reference evidence="4 5" key="1">
    <citation type="submission" date="2018-09" db="EMBL/GenBank/DDBJ databases">
        <title>Draft genome sequence of Rhodopseudomonas palustris 2.1.18.</title>
        <authorList>
            <person name="Robertson S.L."/>
            <person name="Meyer T.E."/>
            <person name="Kyndt J.A."/>
        </authorList>
    </citation>
    <scope>NUCLEOTIDE SEQUENCE [LARGE SCALE GENOMIC DNA]</scope>
    <source>
        <strain evidence="4 5">2.1.18</strain>
    </source>
</reference>
<dbReference type="Pfam" id="PF02738">
    <property type="entry name" value="MoCoBD_1"/>
    <property type="match status" value="1"/>
</dbReference>
<dbReference type="SUPFAM" id="SSF56003">
    <property type="entry name" value="Molybdenum cofactor-binding domain"/>
    <property type="match status" value="1"/>
</dbReference>
<dbReference type="EMBL" id="QYYD01000005">
    <property type="protein sequence ID" value="RJF76373.1"/>
    <property type="molecule type" value="Genomic_DNA"/>
</dbReference>
<dbReference type="Pfam" id="PF20256">
    <property type="entry name" value="MoCoBD_2"/>
    <property type="match status" value="1"/>
</dbReference>
<sequence length="766" mass="82032">MSRANTMVGRAVERLEDARFLTGRGQYVGDLATPDTLHAVIVRSNVAHGRIVRIDGDAAAAQPGVAAILTARDIATVPMIPLRQQVLPEGEPYLQPVIAHDVVRYVGEPVAVVVATSAALAEDAAALVEVEIEPLPAVASVEAARTDKTLLFTASGSNRAILMRAEKGDVDAAFAGADYVRKASFSTQRHTAMTMETRGLFAQWDAAAEHLTLSGAAKVPFFNRRTLAGMLGLTEAQVDLIEVDVGGGFGARGEFYPEDFLIPFAAKRLNRPVKWTEDRREHFMAMNHAREMAATLEIACRRDGKVIGLRGTVDVDIGAYVRTNGFTAPRNVAQFLSGPYSIANVGVDADVFVTNKTPAGTYRGPGRFEAAFFFERLLEMAATDLGIAPDEIRRRNLIAEHEMPYKMPRTRHVDPSSETACDSGAYAVVFDRCLREFGWHRRVVDQGRLIDGKYHGFGLGCFIEGGAAGPRESARMTLRPDGGVDLDVGSSAIGQGLETVMAQIASDAIELPIDKIRVRHGSTTLVKEGFGSFHSRSTVMGGNAVGLTADALKREVARVAAATLGCTPEQVVIADGAATFGDRRLSFAELAQQGVSAEASFSNTKHTYSYGAHAVHLTVDPRTGRVDILDYLTVEDVGKIINPATLHGQVIGSVVQGLGSVFLEQIHYDEDGQLLTGSLADYLLPSVANFPNIRSVSLELRPSPNNPLGAKGAGEGGLIAVGGAVGNAIAGALRSFGVEPCHLPFTPPRLWHLMHSSSEAHREEVR</sequence>
<evidence type="ECO:0000256" key="2">
    <source>
        <dbReference type="ARBA" id="ARBA00023002"/>
    </source>
</evidence>
<dbReference type="InterPro" id="IPR016208">
    <property type="entry name" value="Ald_Oxase/xanthine_DH-like"/>
</dbReference>
<dbReference type="InterPro" id="IPR000674">
    <property type="entry name" value="Ald_Oxase/Xan_DH_a/b"/>
</dbReference>
<comment type="caution">
    <text evidence="4">The sequence shown here is derived from an EMBL/GenBank/DDBJ whole genome shotgun (WGS) entry which is preliminary data.</text>
</comment>
<keyword evidence="2" id="KW-0560">Oxidoreductase</keyword>
<dbReference type="Proteomes" id="UP000285523">
    <property type="component" value="Unassembled WGS sequence"/>
</dbReference>
<name>A0A418VJR9_RHOPL</name>
<proteinExistence type="predicted"/>
<dbReference type="InterPro" id="IPR036856">
    <property type="entry name" value="Ald_Oxase/Xan_DH_a/b_sf"/>
</dbReference>
<dbReference type="GO" id="GO:0016491">
    <property type="term" value="F:oxidoreductase activity"/>
    <property type="evidence" value="ECO:0007669"/>
    <property type="project" value="UniProtKB-KW"/>
</dbReference>
<dbReference type="InterPro" id="IPR008274">
    <property type="entry name" value="AldOxase/xan_DH_MoCoBD1"/>
</dbReference>
<gene>
    <name evidence="4" type="ORF">D4Q52_07125</name>
</gene>
<evidence type="ECO:0000313" key="4">
    <source>
        <dbReference type="EMBL" id="RJF76373.1"/>
    </source>
</evidence>
<feature type="domain" description="Aldehyde oxidase/xanthine dehydrogenase a/b hammerhead" evidence="3">
    <location>
        <begin position="22"/>
        <end position="136"/>
    </location>
</feature>
<dbReference type="Pfam" id="PF01315">
    <property type="entry name" value="Ald_Xan_dh_C"/>
    <property type="match status" value="1"/>
</dbReference>
<evidence type="ECO:0000313" key="5">
    <source>
        <dbReference type="Proteomes" id="UP000285523"/>
    </source>
</evidence>
<dbReference type="InterPro" id="IPR046867">
    <property type="entry name" value="AldOxase/xan_DH_MoCoBD2"/>
</dbReference>
<evidence type="ECO:0000256" key="1">
    <source>
        <dbReference type="ARBA" id="ARBA00022505"/>
    </source>
</evidence>
<dbReference type="SMART" id="SM01008">
    <property type="entry name" value="Ald_Xan_dh_C"/>
    <property type="match status" value="1"/>
</dbReference>
<organism evidence="4 5">
    <name type="scientific">Rhodopseudomonas palustris</name>
    <dbReference type="NCBI Taxonomy" id="1076"/>
    <lineage>
        <taxon>Bacteria</taxon>
        <taxon>Pseudomonadati</taxon>
        <taxon>Pseudomonadota</taxon>
        <taxon>Alphaproteobacteria</taxon>
        <taxon>Hyphomicrobiales</taxon>
        <taxon>Nitrobacteraceae</taxon>
        <taxon>Rhodopseudomonas</taxon>
    </lineage>
</organism>
<dbReference type="AlphaFoldDB" id="A0A418VJR9"/>
<evidence type="ECO:0000259" key="3">
    <source>
        <dbReference type="SMART" id="SM01008"/>
    </source>
</evidence>
<dbReference type="InterPro" id="IPR037165">
    <property type="entry name" value="AldOxase/xan_DH_Mopterin-bd_sf"/>
</dbReference>
<protein>
    <submittedName>
        <fullName evidence="4">Xanthine dehydrogenase family protein molybdopterin-binding subunit</fullName>
    </submittedName>
</protein>
<dbReference type="GO" id="GO:0005506">
    <property type="term" value="F:iron ion binding"/>
    <property type="evidence" value="ECO:0007669"/>
    <property type="project" value="InterPro"/>
</dbReference>
<dbReference type="SUPFAM" id="SSF54665">
    <property type="entry name" value="CO dehydrogenase molybdoprotein N-domain-like"/>
    <property type="match status" value="1"/>
</dbReference>